<name>A0AA49GKQ3_9BACT</name>
<accession>A0AA49GKQ3</accession>
<protein>
    <recommendedName>
        <fullName evidence="3">PepSY domain-containing protein</fullName>
    </recommendedName>
</protein>
<feature type="transmembrane region" description="Helical" evidence="1">
    <location>
        <begin position="198"/>
        <end position="220"/>
    </location>
</feature>
<keyword evidence="1" id="KW-0472">Membrane</keyword>
<keyword evidence="1" id="KW-1133">Transmembrane helix</keyword>
<dbReference type="EMBL" id="CP120682">
    <property type="protein sequence ID" value="WKN35893.1"/>
    <property type="molecule type" value="Genomic_DNA"/>
</dbReference>
<keyword evidence="1" id="KW-0812">Transmembrane</keyword>
<organism evidence="2">
    <name type="scientific">Roseihalotalea indica</name>
    <dbReference type="NCBI Taxonomy" id="2867963"/>
    <lineage>
        <taxon>Bacteria</taxon>
        <taxon>Pseudomonadati</taxon>
        <taxon>Bacteroidota</taxon>
        <taxon>Cytophagia</taxon>
        <taxon>Cytophagales</taxon>
        <taxon>Catalimonadaceae</taxon>
        <taxon>Roseihalotalea</taxon>
    </lineage>
</organism>
<dbReference type="AlphaFoldDB" id="A0AA49GKQ3"/>
<evidence type="ECO:0000313" key="2">
    <source>
        <dbReference type="EMBL" id="WKN35893.1"/>
    </source>
</evidence>
<evidence type="ECO:0000256" key="1">
    <source>
        <dbReference type="SAM" id="Phobius"/>
    </source>
</evidence>
<reference evidence="2" key="2">
    <citation type="journal article" date="2024" name="Antonie Van Leeuwenhoek">
        <title>Roseihalotalea indica gen. nov., sp. nov., a halophilic Bacteroidetes from mesopelagic Southwest Indian Ocean with higher carbohydrate metabolic potential.</title>
        <authorList>
            <person name="Chen B."/>
            <person name="Zhang M."/>
            <person name="Lin D."/>
            <person name="Ye J."/>
            <person name="Tang K."/>
        </authorList>
    </citation>
    <scope>NUCLEOTIDE SEQUENCE</scope>
    <source>
        <strain evidence="2">TK19036</strain>
    </source>
</reference>
<proteinExistence type="predicted"/>
<sequence>MKKNRNYYIRKIHRYLGAIIGVQFLFWTISGLYFSWTDIDEIHGDHFLKPPPEHAVSGLIGLDQIDSTLEVSSLVLKFIDGEPYYWINETYLIRASTGDLKHDISKDEAIAIANEHVADQFQVEEAQYITEVTNHHEYRGRPLPAWAISYQQSPNLMAYVSATDGSFQRVRHRSWRWFDFLWMTHTMDYESRDDFNNWLLRSFSAFGLLTVLSGFVLFYISSPTVRKVKKLPYRKNKATVK</sequence>
<gene>
    <name evidence="2" type="ORF">K4G66_26360</name>
</gene>
<reference evidence="2" key="1">
    <citation type="journal article" date="2023" name="Comput. Struct. Biotechnol. J.">
        <title>Discovery of a novel marine Bacteroidetes with a rich repertoire of carbohydrate-active enzymes.</title>
        <authorList>
            <person name="Chen B."/>
            <person name="Liu G."/>
            <person name="Chen Q."/>
            <person name="Wang H."/>
            <person name="Liu L."/>
            <person name="Tang K."/>
        </authorList>
    </citation>
    <scope>NUCLEOTIDE SEQUENCE</scope>
    <source>
        <strain evidence="2">TK19036</strain>
    </source>
</reference>
<evidence type="ECO:0008006" key="3">
    <source>
        <dbReference type="Google" id="ProtNLM"/>
    </source>
</evidence>
<feature type="transmembrane region" description="Helical" evidence="1">
    <location>
        <begin position="12"/>
        <end position="36"/>
    </location>
</feature>